<reference evidence="2" key="1">
    <citation type="submission" date="2019-11" db="EMBL/GenBank/DDBJ databases">
        <title>The nuclear and mitochondrial genomes of Frieseomelitta varia - a highly eusocial stingless bee (Meliponini) with a permanently sterile worker caste.</title>
        <authorList>
            <person name="Freitas F.C.P."/>
            <person name="Lourenco A.P."/>
            <person name="Nunes F.M.F."/>
            <person name="Paschoal A.R."/>
            <person name="Abreu F.C.P."/>
            <person name="Barbin F.O."/>
            <person name="Bataglia L."/>
            <person name="Cardoso-Junior C.A.M."/>
            <person name="Cervoni M.S."/>
            <person name="Silva S.R."/>
            <person name="Dalarmi F."/>
            <person name="Del Lama M.A."/>
            <person name="Depintor T.S."/>
            <person name="Ferreira K.M."/>
            <person name="Goria P.S."/>
            <person name="Jaskot M.C."/>
            <person name="Lago D.C."/>
            <person name="Luna-Lucena D."/>
            <person name="Moda L.M."/>
            <person name="Nascimento L."/>
            <person name="Pedrino M."/>
            <person name="Rabico F.O."/>
            <person name="Sanches F.C."/>
            <person name="Santos D.E."/>
            <person name="Santos C.G."/>
            <person name="Vieira J."/>
            <person name="Lopes T.F."/>
            <person name="Barchuk A.R."/>
            <person name="Hartfelder K."/>
            <person name="Simoes Z.L.P."/>
            <person name="Bitondi M.M.G."/>
            <person name="Pinheiro D.G."/>
        </authorList>
    </citation>
    <scope>NUCLEOTIDE SEQUENCE</scope>
    <source>
        <strain evidence="2">USP_RPSP 00005682</strain>
        <tissue evidence="2">Whole individual</tissue>
    </source>
</reference>
<dbReference type="AlphaFoldDB" id="A0A833VP75"/>
<evidence type="ECO:0000256" key="1">
    <source>
        <dbReference type="SAM" id="MobiDB-lite"/>
    </source>
</evidence>
<feature type="compositionally biased region" description="Low complexity" evidence="1">
    <location>
        <begin position="63"/>
        <end position="73"/>
    </location>
</feature>
<keyword evidence="3" id="KW-1185">Reference proteome</keyword>
<organism evidence="2 3">
    <name type="scientific">Frieseomelitta varia</name>
    <dbReference type="NCBI Taxonomy" id="561572"/>
    <lineage>
        <taxon>Eukaryota</taxon>
        <taxon>Metazoa</taxon>
        <taxon>Ecdysozoa</taxon>
        <taxon>Arthropoda</taxon>
        <taxon>Hexapoda</taxon>
        <taxon>Insecta</taxon>
        <taxon>Pterygota</taxon>
        <taxon>Neoptera</taxon>
        <taxon>Endopterygota</taxon>
        <taxon>Hymenoptera</taxon>
        <taxon>Apocrita</taxon>
        <taxon>Aculeata</taxon>
        <taxon>Apoidea</taxon>
        <taxon>Anthophila</taxon>
        <taxon>Apidae</taxon>
        <taxon>Frieseomelitta</taxon>
    </lineage>
</organism>
<dbReference type="Proteomes" id="UP000655588">
    <property type="component" value="Unassembled WGS sequence"/>
</dbReference>
<feature type="region of interest" description="Disordered" evidence="1">
    <location>
        <begin position="26"/>
        <end position="90"/>
    </location>
</feature>
<accession>A0A833VP75</accession>
<sequence length="109" mass="11401">MVSSFAGDSQLSVGVSSGTGTVSGSLGTFSSLGTLNTKPLSSSSSSASGRSEDAQQYGSLPGSDQQSHSQQDDSGPEESPVYILTSAKGDRSYKLRDSREIHLQIERRI</sequence>
<evidence type="ECO:0000313" key="2">
    <source>
        <dbReference type="EMBL" id="KAF3421420.1"/>
    </source>
</evidence>
<dbReference type="EMBL" id="WNWW01000869">
    <property type="protein sequence ID" value="KAF3421420.1"/>
    <property type="molecule type" value="Genomic_DNA"/>
</dbReference>
<name>A0A833VP75_9HYME</name>
<proteinExistence type="predicted"/>
<evidence type="ECO:0000313" key="3">
    <source>
        <dbReference type="Proteomes" id="UP000655588"/>
    </source>
</evidence>
<gene>
    <name evidence="2" type="ORF">E2986_11033</name>
</gene>
<comment type="caution">
    <text evidence="2">The sequence shown here is derived from an EMBL/GenBank/DDBJ whole genome shotgun (WGS) entry which is preliminary data.</text>
</comment>
<feature type="compositionally biased region" description="Low complexity" evidence="1">
    <location>
        <begin position="26"/>
        <end position="49"/>
    </location>
</feature>
<protein>
    <submittedName>
        <fullName evidence="2">Uncharacterized protein</fullName>
    </submittedName>
</protein>